<dbReference type="Pfam" id="PF04932">
    <property type="entry name" value="Wzy_C"/>
    <property type="match status" value="1"/>
</dbReference>
<dbReference type="Gene3D" id="1.25.40.10">
    <property type="entry name" value="Tetratricopeptide repeat domain"/>
    <property type="match status" value="1"/>
</dbReference>
<accession>A0A2H0RHY2</accession>
<feature type="transmembrane region" description="Helical" evidence="6">
    <location>
        <begin position="101"/>
        <end position="121"/>
    </location>
</feature>
<feature type="transmembrane region" description="Helical" evidence="6">
    <location>
        <begin position="128"/>
        <end position="150"/>
    </location>
</feature>
<comment type="subcellular location">
    <subcellularLocation>
        <location evidence="1">Membrane</location>
        <topology evidence="1">Multi-pass membrane protein</topology>
    </subcellularLocation>
</comment>
<dbReference type="InterPro" id="IPR051533">
    <property type="entry name" value="WaaL-like"/>
</dbReference>
<dbReference type="InterPro" id="IPR019734">
    <property type="entry name" value="TPR_rpt"/>
</dbReference>
<sequence>MEINRWLRWGIFAGLFALPVIPLIVSTASFFPFITGKNFFFRIVTEIILAFWAILVLRDPNARPKRSWLAWSVLVLVAIAGAATIFSLNPYRSFWSNYERMGGYLNLLHVGAYFLILISVLRDKIQWFWLANASLLANVYVIGHSFAQLMGWAEIHQSASRLDASLGNSAYLAVYALFHVFIAGYLAWTRWDKNRLLAYSYGIIALANSAVLYYTATRGAILGLLGGILVTFVLTAIFARGQTKRVAAIIVGLVLALVVGFVAVKDTSFIRGNQVLSRLASISLNDGTTKSRFMIWRMSLEGFKERPILGFGPENYSLVFAKHYNPEMYGQEPWFDRSHNIFLDWLIDAGVLGLMAYLAIFGAAFWYLWRDRRIFGVGGYVLAGLLAGYLFQNIFVFDNLISYLYFFAVIAFIHFVATERKEKEDKIKIKKDHQNNKQESETANEVKDLTRQVALAIIGVATIASLYYFNYKPYLVSVELIRAINPSLSRPDQSLILFRKIFERNTFGSSEAYEQLLSRTLSHLSNSQLSKEVKAGFVQLADQQSIAQRERFGADARLNLLLGSYLTNMGRLDEGLAVLEEAHRQSPKKQHIMFELAVNYVRRGDATRAMAIIKQAYDLAPEYPEARKMYALLLFLTNQPELARTILAPIKNDPTYFLDERFVAVYRQAGDQAGLEEIMKLREKFSAQ</sequence>
<evidence type="ECO:0000259" key="7">
    <source>
        <dbReference type="Pfam" id="PF04932"/>
    </source>
</evidence>
<feature type="transmembrane region" description="Helical" evidence="6">
    <location>
        <begin position="453"/>
        <end position="471"/>
    </location>
</feature>
<evidence type="ECO:0000256" key="3">
    <source>
        <dbReference type="ARBA" id="ARBA00022989"/>
    </source>
</evidence>
<organism evidence="8 9">
    <name type="scientific">Candidatus Vogelbacteria bacterium CG10_big_fil_rev_8_21_14_0_10_49_38</name>
    <dbReference type="NCBI Taxonomy" id="1975043"/>
    <lineage>
        <taxon>Bacteria</taxon>
        <taxon>Candidatus Vogeliibacteriota</taxon>
    </lineage>
</organism>
<gene>
    <name evidence="8" type="ORF">COV08_01625</name>
</gene>
<dbReference type="PROSITE" id="PS50005">
    <property type="entry name" value="TPR"/>
    <property type="match status" value="1"/>
</dbReference>
<dbReference type="AlphaFoldDB" id="A0A2H0RHY2"/>
<feature type="transmembrane region" description="Helical" evidence="6">
    <location>
        <begin position="196"/>
        <end position="214"/>
    </location>
</feature>
<feature type="repeat" description="TPR" evidence="5">
    <location>
        <begin position="590"/>
        <end position="623"/>
    </location>
</feature>
<feature type="transmembrane region" description="Helical" evidence="6">
    <location>
        <begin position="69"/>
        <end position="89"/>
    </location>
</feature>
<feature type="transmembrane region" description="Helical" evidence="6">
    <location>
        <begin position="345"/>
        <end position="367"/>
    </location>
</feature>
<dbReference type="PANTHER" id="PTHR37422:SF13">
    <property type="entry name" value="LIPOPOLYSACCHARIDE BIOSYNTHESIS PROTEIN PA4999-RELATED"/>
    <property type="match status" value="1"/>
</dbReference>
<dbReference type="InterPro" id="IPR007016">
    <property type="entry name" value="O-antigen_ligase-rel_domated"/>
</dbReference>
<feature type="transmembrane region" description="Helical" evidence="6">
    <location>
        <begin position="246"/>
        <end position="264"/>
    </location>
</feature>
<dbReference type="InterPro" id="IPR011990">
    <property type="entry name" value="TPR-like_helical_dom_sf"/>
</dbReference>
<protein>
    <recommendedName>
        <fullName evidence="7">O-antigen ligase-related domain-containing protein</fullName>
    </recommendedName>
</protein>
<feature type="transmembrane region" description="Helical" evidence="6">
    <location>
        <begin position="374"/>
        <end position="394"/>
    </location>
</feature>
<keyword evidence="5" id="KW-0802">TPR repeat</keyword>
<dbReference type="PANTHER" id="PTHR37422">
    <property type="entry name" value="TEICHURONIC ACID BIOSYNTHESIS PROTEIN TUAE"/>
    <property type="match status" value="1"/>
</dbReference>
<dbReference type="GO" id="GO:0016020">
    <property type="term" value="C:membrane"/>
    <property type="evidence" value="ECO:0007669"/>
    <property type="project" value="UniProtKB-SubCell"/>
</dbReference>
<proteinExistence type="predicted"/>
<evidence type="ECO:0000256" key="1">
    <source>
        <dbReference type="ARBA" id="ARBA00004141"/>
    </source>
</evidence>
<evidence type="ECO:0000313" key="8">
    <source>
        <dbReference type="EMBL" id="PIR46098.1"/>
    </source>
</evidence>
<evidence type="ECO:0000256" key="4">
    <source>
        <dbReference type="ARBA" id="ARBA00023136"/>
    </source>
</evidence>
<feature type="transmembrane region" description="Helical" evidence="6">
    <location>
        <begin position="39"/>
        <end position="57"/>
    </location>
</feature>
<evidence type="ECO:0000313" key="9">
    <source>
        <dbReference type="Proteomes" id="UP000230431"/>
    </source>
</evidence>
<keyword evidence="3 6" id="KW-1133">Transmembrane helix</keyword>
<feature type="transmembrane region" description="Helical" evidence="6">
    <location>
        <begin position="12"/>
        <end position="33"/>
    </location>
</feature>
<feature type="domain" description="O-antigen ligase-related" evidence="7">
    <location>
        <begin position="205"/>
        <end position="358"/>
    </location>
</feature>
<keyword evidence="4 6" id="KW-0472">Membrane</keyword>
<dbReference type="EMBL" id="PCYK01000012">
    <property type="protein sequence ID" value="PIR46098.1"/>
    <property type="molecule type" value="Genomic_DNA"/>
</dbReference>
<keyword evidence="2 6" id="KW-0812">Transmembrane</keyword>
<evidence type="ECO:0000256" key="2">
    <source>
        <dbReference type="ARBA" id="ARBA00022692"/>
    </source>
</evidence>
<evidence type="ECO:0000256" key="6">
    <source>
        <dbReference type="SAM" id="Phobius"/>
    </source>
</evidence>
<feature type="transmembrane region" description="Helical" evidence="6">
    <location>
        <begin position="220"/>
        <end position="239"/>
    </location>
</feature>
<comment type="caution">
    <text evidence="8">The sequence shown here is derived from an EMBL/GenBank/DDBJ whole genome shotgun (WGS) entry which is preliminary data.</text>
</comment>
<name>A0A2H0RHY2_9BACT</name>
<reference evidence="8 9" key="1">
    <citation type="submission" date="2017-09" db="EMBL/GenBank/DDBJ databases">
        <title>Depth-based differentiation of microbial function through sediment-hosted aquifers and enrichment of novel symbionts in the deep terrestrial subsurface.</title>
        <authorList>
            <person name="Probst A.J."/>
            <person name="Ladd B."/>
            <person name="Jarett J.K."/>
            <person name="Geller-Mcgrath D.E."/>
            <person name="Sieber C.M."/>
            <person name="Emerson J.B."/>
            <person name="Anantharaman K."/>
            <person name="Thomas B.C."/>
            <person name="Malmstrom R."/>
            <person name="Stieglmeier M."/>
            <person name="Klingl A."/>
            <person name="Woyke T."/>
            <person name="Ryan C.M."/>
            <person name="Banfield J.F."/>
        </authorList>
    </citation>
    <scope>NUCLEOTIDE SEQUENCE [LARGE SCALE GENOMIC DNA]</scope>
    <source>
        <strain evidence="8">CG10_big_fil_rev_8_21_14_0_10_49_38</strain>
    </source>
</reference>
<dbReference type="Proteomes" id="UP000230431">
    <property type="component" value="Unassembled WGS sequence"/>
</dbReference>
<feature type="transmembrane region" description="Helical" evidence="6">
    <location>
        <begin position="400"/>
        <end position="418"/>
    </location>
</feature>
<dbReference type="SUPFAM" id="SSF48452">
    <property type="entry name" value="TPR-like"/>
    <property type="match status" value="1"/>
</dbReference>
<evidence type="ECO:0000256" key="5">
    <source>
        <dbReference type="PROSITE-ProRule" id="PRU00339"/>
    </source>
</evidence>
<dbReference type="Pfam" id="PF14559">
    <property type="entry name" value="TPR_19"/>
    <property type="match status" value="1"/>
</dbReference>
<feature type="transmembrane region" description="Helical" evidence="6">
    <location>
        <begin position="170"/>
        <end position="189"/>
    </location>
</feature>